<feature type="compositionally biased region" description="Low complexity" evidence="2">
    <location>
        <begin position="141"/>
        <end position="156"/>
    </location>
</feature>
<proteinExistence type="predicted"/>
<dbReference type="EMBL" id="JBHFQA010000024">
    <property type="protein sequence ID" value="KAL2077259.1"/>
    <property type="molecule type" value="Genomic_DNA"/>
</dbReference>
<evidence type="ECO:0000313" key="5">
    <source>
        <dbReference type="Proteomes" id="UP001591681"/>
    </source>
</evidence>
<dbReference type="AlphaFoldDB" id="A0ABD1IRL3"/>
<comment type="caution">
    <text evidence="4">The sequence shown here is derived from an EMBL/GenBank/DDBJ whole genome shotgun (WGS) entry which is preliminary data.</text>
</comment>
<protein>
    <recommendedName>
        <fullName evidence="3">Peptidase M12B propeptide domain-containing protein</fullName>
    </recommendedName>
</protein>
<sequence length="274" mass="29373">MVTPQRWGKSGKQSKLQAAVAGVAVAGHGELQHAGSQSPSLLPAQFGAAMDLSPGFAILIMLPVFLQTSGLYISSSIDSLQHKLGDYGLVRPMLTDAEGRFLSHAVSAGQVSDQQFRRRWRREAGSAGDGQDPTRERTSDNSDSTSDSTSDSSSSSNRERLYYNVTIFGRDFHLRLRLNSRLVAPGAKMEWQSSEGEGRRGQGGRGSRSEPLYSSCLYVGDVVGTLGAAVAISNCDGLVSESQQDLVSFSTPPPLLPDTSLLPLFTKPNIQVLV</sequence>
<evidence type="ECO:0000259" key="3">
    <source>
        <dbReference type="Pfam" id="PF01562"/>
    </source>
</evidence>
<gene>
    <name evidence="4" type="ORF">ACEWY4_026763</name>
</gene>
<accession>A0ABD1IRL3</accession>
<feature type="region of interest" description="Disordered" evidence="2">
    <location>
        <begin position="114"/>
        <end position="156"/>
    </location>
</feature>
<organism evidence="4 5">
    <name type="scientific">Coilia grayii</name>
    <name type="common">Gray's grenadier anchovy</name>
    <dbReference type="NCBI Taxonomy" id="363190"/>
    <lineage>
        <taxon>Eukaryota</taxon>
        <taxon>Metazoa</taxon>
        <taxon>Chordata</taxon>
        <taxon>Craniata</taxon>
        <taxon>Vertebrata</taxon>
        <taxon>Euteleostomi</taxon>
        <taxon>Actinopterygii</taxon>
        <taxon>Neopterygii</taxon>
        <taxon>Teleostei</taxon>
        <taxon>Clupei</taxon>
        <taxon>Clupeiformes</taxon>
        <taxon>Clupeoidei</taxon>
        <taxon>Engraulidae</taxon>
        <taxon>Coilinae</taxon>
        <taxon>Coilia</taxon>
    </lineage>
</organism>
<feature type="region of interest" description="Disordered" evidence="2">
    <location>
        <begin position="189"/>
        <end position="209"/>
    </location>
</feature>
<evidence type="ECO:0000256" key="1">
    <source>
        <dbReference type="ARBA" id="ARBA00023157"/>
    </source>
</evidence>
<reference evidence="4 5" key="1">
    <citation type="submission" date="2024-09" db="EMBL/GenBank/DDBJ databases">
        <title>A chromosome-level genome assembly of Gray's grenadier anchovy, Coilia grayii.</title>
        <authorList>
            <person name="Fu Z."/>
        </authorList>
    </citation>
    <scope>NUCLEOTIDE SEQUENCE [LARGE SCALE GENOMIC DNA]</scope>
    <source>
        <strain evidence="4">G4</strain>
        <tissue evidence="4">Muscle</tissue>
    </source>
</reference>
<dbReference type="InterPro" id="IPR002870">
    <property type="entry name" value="Peptidase_M12B_N"/>
</dbReference>
<name>A0ABD1IRL3_9TELE</name>
<dbReference type="Pfam" id="PF01562">
    <property type="entry name" value="Pep_M12B_propep"/>
    <property type="match status" value="1"/>
</dbReference>
<keyword evidence="5" id="KW-1185">Reference proteome</keyword>
<dbReference type="Proteomes" id="UP001591681">
    <property type="component" value="Unassembled WGS sequence"/>
</dbReference>
<keyword evidence="1" id="KW-1015">Disulfide bond</keyword>
<feature type="domain" description="Peptidase M12B propeptide" evidence="3">
    <location>
        <begin position="89"/>
        <end position="222"/>
    </location>
</feature>
<evidence type="ECO:0000256" key="2">
    <source>
        <dbReference type="SAM" id="MobiDB-lite"/>
    </source>
</evidence>
<evidence type="ECO:0000313" key="4">
    <source>
        <dbReference type="EMBL" id="KAL2077259.1"/>
    </source>
</evidence>